<dbReference type="PANTHER" id="PTHR12302">
    <property type="entry name" value="EBNA2 BINDING PROTEIN P100"/>
    <property type="match status" value="1"/>
</dbReference>
<dbReference type="RefSeq" id="WP_347286417.1">
    <property type="nucleotide sequence ID" value="NZ_JAUZQE010000004.1"/>
</dbReference>
<protein>
    <submittedName>
        <fullName evidence="6">Thermonuclease family protein</fullName>
    </submittedName>
</protein>
<dbReference type="InterPro" id="IPR035437">
    <property type="entry name" value="SNase_OB-fold_sf"/>
</dbReference>
<dbReference type="Proteomes" id="UP001232156">
    <property type="component" value="Unassembled WGS sequence"/>
</dbReference>
<keyword evidence="1" id="KW-0540">Nuclease</keyword>
<proteinExistence type="predicted"/>
<feature type="chain" id="PRO_5047178940" evidence="4">
    <location>
        <begin position="24"/>
        <end position="167"/>
    </location>
</feature>
<dbReference type="SMART" id="SM00318">
    <property type="entry name" value="SNc"/>
    <property type="match status" value="1"/>
</dbReference>
<evidence type="ECO:0000313" key="7">
    <source>
        <dbReference type="Proteomes" id="UP001232156"/>
    </source>
</evidence>
<evidence type="ECO:0000256" key="1">
    <source>
        <dbReference type="ARBA" id="ARBA00022722"/>
    </source>
</evidence>
<evidence type="ECO:0000259" key="5">
    <source>
        <dbReference type="PROSITE" id="PS50830"/>
    </source>
</evidence>
<dbReference type="PANTHER" id="PTHR12302:SF3">
    <property type="entry name" value="SERINE_THREONINE-PROTEIN KINASE 31"/>
    <property type="match status" value="1"/>
</dbReference>
<reference evidence="6 7" key="1">
    <citation type="submission" date="2023-08" db="EMBL/GenBank/DDBJ databases">
        <title>Alcaligenaceae gen. nov., a novel taxon isolated from the sludge of Yixing Pesticide Factory.</title>
        <authorList>
            <person name="Ruan L."/>
        </authorList>
    </citation>
    <scope>NUCLEOTIDE SEQUENCE [LARGE SCALE GENOMIC DNA]</scope>
    <source>
        <strain evidence="6 7">LG-2</strain>
    </source>
</reference>
<gene>
    <name evidence="6" type="ORF">Q8947_03015</name>
</gene>
<evidence type="ECO:0000256" key="3">
    <source>
        <dbReference type="ARBA" id="ARBA00022801"/>
    </source>
</evidence>
<sequence length="167" mass="18639">MLRIIVASMLAAAALLHAPVSLGKGSSGTLTCTVHSVHDGDSMRVRCPGERGTIALRMEQIDAPELQQAYGTRARDRLRELCPVGTPVTIQASGRDQYGRLLGNASCDGRSVNEEMIRAGAAWVYNRYVTDRSLYALQDEARAARRGLWAGRNPEAPWRWRWRYQQR</sequence>
<dbReference type="Pfam" id="PF00565">
    <property type="entry name" value="SNase"/>
    <property type="match status" value="1"/>
</dbReference>
<keyword evidence="3" id="KW-0378">Hydrolase</keyword>
<dbReference type="PROSITE" id="PS50830">
    <property type="entry name" value="TNASE_3"/>
    <property type="match status" value="1"/>
</dbReference>
<feature type="domain" description="TNase-like" evidence="5">
    <location>
        <begin position="28"/>
        <end position="151"/>
    </location>
</feature>
<dbReference type="Gene3D" id="2.40.50.90">
    <property type="match status" value="1"/>
</dbReference>
<keyword evidence="4" id="KW-0732">Signal</keyword>
<organism evidence="6 7">
    <name type="scientific">Yanghanlia caeni</name>
    <dbReference type="NCBI Taxonomy" id="3064283"/>
    <lineage>
        <taxon>Bacteria</taxon>
        <taxon>Pseudomonadati</taxon>
        <taxon>Pseudomonadota</taxon>
        <taxon>Betaproteobacteria</taxon>
        <taxon>Burkholderiales</taxon>
        <taxon>Alcaligenaceae</taxon>
        <taxon>Yanghanlia</taxon>
    </lineage>
</organism>
<accession>A0ABU1D3K0</accession>
<evidence type="ECO:0000256" key="2">
    <source>
        <dbReference type="ARBA" id="ARBA00022759"/>
    </source>
</evidence>
<dbReference type="InterPro" id="IPR016071">
    <property type="entry name" value="Staphylococal_nuclease_OB-fold"/>
</dbReference>
<evidence type="ECO:0000313" key="6">
    <source>
        <dbReference type="EMBL" id="MDR4124956.1"/>
    </source>
</evidence>
<dbReference type="EMBL" id="JAUZQE010000004">
    <property type="protein sequence ID" value="MDR4124956.1"/>
    <property type="molecule type" value="Genomic_DNA"/>
</dbReference>
<feature type="signal peptide" evidence="4">
    <location>
        <begin position="1"/>
        <end position="23"/>
    </location>
</feature>
<comment type="caution">
    <text evidence="6">The sequence shown here is derived from an EMBL/GenBank/DDBJ whole genome shotgun (WGS) entry which is preliminary data.</text>
</comment>
<evidence type="ECO:0000256" key="4">
    <source>
        <dbReference type="SAM" id="SignalP"/>
    </source>
</evidence>
<name>A0ABU1D3K0_9BURK</name>
<dbReference type="SUPFAM" id="SSF50199">
    <property type="entry name" value="Staphylococcal nuclease"/>
    <property type="match status" value="1"/>
</dbReference>
<keyword evidence="7" id="KW-1185">Reference proteome</keyword>
<keyword evidence="2" id="KW-0255">Endonuclease</keyword>